<name>A0A8C8W151_PERMB</name>
<evidence type="ECO:0000313" key="2">
    <source>
        <dbReference type="Ensembl" id="ENSPEMP00000029854.1"/>
    </source>
</evidence>
<dbReference type="Pfam" id="PF08246">
    <property type="entry name" value="Inhibitor_I29"/>
    <property type="match status" value="1"/>
</dbReference>
<dbReference type="SMART" id="SM00848">
    <property type="entry name" value="Inhibitor_I29"/>
    <property type="match status" value="1"/>
</dbReference>
<reference evidence="2" key="2">
    <citation type="submission" date="2025-08" db="UniProtKB">
        <authorList>
            <consortium name="Ensembl"/>
        </authorList>
    </citation>
    <scope>IDENTIFICATION</scope>
</reference>
<evidence type="ECO:0000313" key="3">
    <source>
        <dbReference type="Proteomes" id="UP000694547"/>
    </source>
</evidence>
<evidence type="ECO:0000259" key="1">
    <source>
        <dbReference type="SMART" id="SM00848"/>
    </source>
</evidence>
<sequence>SSGFTFEQKLQHSMRELRQARMASAALPRDPSLDAEWEEWKMNFKKILQPEGHRRAVWEKNKKFIENHNANYEQGKTSFTMGLNGFSDMVSEIWIINSVLVQERSLHLVSWSSMFYLLFHEDTGGILDHLLWKIKVYKRFA</sequence>
<dbReference type="SUPFAM" id="SSF54001">
    <property type="entry name" value="Cysteine proteinases"/>
    <property type="match status" value="1"/>
</dbReference>
<reference evidence="2 3" key="1">
    <citation type="submission" date="2018-10" db="EMBL/GenBank/DDBJ databases">
        <title>Improved assembly of the deer mouse Peromyscus maniculatus genome.</title>
        <authorList>
            <person name="Lassance J.-M."/>
            <person name="Hoekstra H.E."/>
        </authorList>
    </citation>
    <scope>NUCLEOTIDE SEQUENCE [LARGE SCALE GENOMIC DNA]</scope>
</reference>
<dbReference type="Proteomes" id="UP000694547">
    <property type="component" value="Chromosome 5"/>
</dbReference>
<organism evidence="2 3">
    <name type="scientific">Peromyscus maniculatus bairdii</name>
    <name type="common">Prairie deer mouse</name>
    <dbReference type="NCBI Taxonomy" id="230844"/>
    <lineage>
        <taxon>Eukaryota</taxon>
        <taxon>Metazoa</taxon>
        <taxon>Chordata</taxon>
        <taxon>Craniata</taxon>
        <taxon>Vertebrata</taxon>
        <taxon>Euteleostomi</taxon>
        <taxon>Mammalia</taxon>
        <taxon>Eutheria</taxon>
        <taxon>Euarchontoglires</taxon>
        <taxon>Glires</taxon>
        <taxon>Rodentia</taxon>
        <taxon>Myomorpha</taxon>
        <taxon>Muroidea</taxon>
        <taxon>Cricetidae</taxon>
        <taxon>Neotominae</taxon>
        <taxon>Peromyscus</taxon>
    </lineage>
</organism>
<dbReference type="GeneTree" id="ENSGT00960000189010"/>
<feature type="domain" description="Cathepsin propeptide inhibitor" evidence="1">
    <location>
        <begin position="37"/>
        <end position="93"/>
    </location>
</feature>
<dbReference type="InterPro" id="IPR038765">
    <property type="entry name" value="Papain-like_cys_pep_sf"/>
</dbReference>
<proteinExistence type="predicted"/>
<reference evidence="2" key="3">
    <citation type="submission" date="2025-09" db="UniProtKB">
        <authorList>
            <consortium name="Ensembl"/>
        </authorList>
    </citation>
    <scope>IDENTIFICATION</scope>
</reference>
<keyword evidence="3" id="KW-1185">Reference proteome</keyword>
<dbReference type="Gene3D" id="1.10.287.2250">
    <property type="match status" value="1"/>
</dbReference>
<accession>A0A8C8W151</accession>
<dbReference type="Ensembl" id="ENSPEMT00000035924.1">
    <property type="protein sequence ID" value="ENSPEMP00000029854.1"/>
    <property type="gene ID" value="ENSPEMG00000026470.1"/>
</dbReference>
<dbReference type="InterPro" id="IPR013201">
    <property type="entry name" value="Prot_inhib_I29"/>
</dbReference>
<protein>
    <recommendedName>
        <fullName evidence="1">Cathepsin propeptide inhibitor domain-containing protein</fullName>
    </recommendedName>
</protein>
<dbReference type="AlphaFoldDB" id="A0A8C8W151"/>